<proteinExistence type="predicted"/>
<gene>
    <name evidence="8" type="ORF">M011DRAFT_174483</name>
</gene>
<feature type="region of interest" description="Disordered" evidence="5">
    <location>
        <begin position="132"/>
        <end position="186"/>
    </location>
</feature>
<keyword evidence="7" id="KW-0732">Signal</keyword>
<evidence type="ECO:0000256" key="4">
    <source>
        <dbReference type="ARBA" id="ARBA00023136"/>
    </source>
</evidence>
<keyword evidence="4 6" id="KW-0472">Membrane</keyword>
<evidence type="ECO:0000256" key="7">
    <source>
        <dbReference type="SAM" id="SignalP"/>
    </source>
</evidence>
<dbReference type="AlphaFoldDB" id="A0A6A6VN40"/>
<accession>A0A6A6VN40</accession>
<keyword evidence="3 6" id="KW-1133">Transmembrane helix</keyword>
<feature type="transmembrane region" description="Helical" evidence="6">
    <location>
        <begin position="208"/>
        <end position="229"/>
    </location>
</feature>
<dbReference type="OrthoDB" id="3800140at2759"/>
<evidence type="ECO:0000256" key="6">
    <source>
        <dbReference type="SAM" id="Phobius"/>
    </source>
</evidence>
<keyword evidence="9" id="KW-1185">Reference proteome</keyword>
<evidence type="ECO:0000313" key="9">
    <source>
        <dbReference type="Proteomes" id="UP000799440"/>
    </source>
</evidence>
<organism evidence="8 9">
    <name type="scientific">Sporormia fimetaria CBS 119925</name>
    <dbReference type="NCBI Taxonomy" id="1340428"/>
    <lineage>
        <taxon>Eukaryota</taxon>
        <taxon>Fungi</taxon>
        <taxon>Dikarya</taxon>
        <taxon>Ascomycota</taxon>
        <taxon>Pezizomycotina</taxon>
        <taxon>Dothideomycetes</taxon>
        <taxon>Pleosporomycetidae</taxon>
        <taxon>Pleosporales</taxon>
        <taxon>Sporormiaceae</taxon>
        <taxon>Sporormia</taxon>
    </lineage>
</organism>
<keyword evidence="2 6" id="KW-0812">Transmembrane</keyword>
<evidence type="ECO:0000256" key="3">
    <source>
        <dbReference type="ARBA" id="ARBA00022989"/>
    </source>
</evidence>
<evidence type="ECO:0000256" key="5">
    <source>
        <dbReference type="SAM" id="MobiDB-lite"/>
    </source>
</evidence>
<feature type="chain" id="PRO_5025573806" evidence="7">
    <location>
        <begin position="19"/>
        <end position="330"/>
    </location>
</feature>
<evidence type="ECO:0000313" key="8">
    <source>
        <dbReference type="EMBL" id="KAF2750567.1"/>
    </source>
</evidence>
<evidence type="ECO:0000256" key="2">
    <source>
        <dbReference type="ARBA" id="ARBA00022692"/>
    </source>
</evidence>
<dbReference type="Proteomes" id="UP000799440">
    <property type="component" value="Unassembled WGS sequence"/>
</dbReference>
<evidence type="ECO:0000256" key="1">
    <source>
        <dbReference type="ARBA" id="ARBA00004167"/>
    </source>
</evidence>
<dbReference type="PANTHER" id="PTHR15549:SF30">
    <property type="entry name" value="MID2 DOMAIN-CONTAINING PROTEIN"/>
    <property type="match status" value="1"/>
</dbReference>
<feature type="compositionally biased region" description="Low complexity" evidence="5">
    <location>
        <begin position="132"/>
        <end position="173"/>
    </location>
</feature>
<comment type="subcellular location">
    <subcellularLocation>
        <location evidence="1">Membrane</location>
        <topology evidence="1">Single-pass membrane protein</topology>
    </subcellularLocation>
</comment>
<sequence length="330" mass="34479">MRPAIAVFLFSTATLVSAQEFWWSYPPENYTETHKYGYDPIFNKCGNSCEDCAEGAATCFASQAENICYEPKKGEQCCGDIYGSSCYPGYFCAYNDKNAAFCCADGTKTVDCGNLFNPVQILRDTLGDTSASAASESATRTSDGTTAAGPTDASATDASSTEASSDASATTTETPPPKGSNAPDLEGIEGFAEAKPKAKGGMSVGAKVGIAIGAVALVAIIAAAVFFLMRRRRAKKYGTVAPPPAGQYVPPGVETAYAPPAYAPGPQPSGFEPMRGQESEYYKPAMEQSPQPAAATPYKDGTGVSYPQVAEMAGKPVEVHEIGTSEAGRR</sequence>
<feature type="signal peptide" evidence="7">
    <location>
        <begin position="1"/>
        <end position="18"/>
    </location>
</feature>
<dbReference type="EMBL" id="MU006563">
    <property type="protein sequence ID" value="KAF2750567.1"/>
    <property type="molecule type" value="Genomic_DNA"/>
</dbReference>
<dbReference type="InterPro" id="IPR051694">
    <property type="entry name" value="Immunoregulatory_rcpt-like"/>
</dbReference>
<dbReference type="PANTHER" id="PTHR15549">
    <property type="entry name" value="PAIRED IMMUNOGLOBULIN-LIKE TYPE 2 RECEPTOR"/>
    <property type="match status" value="1"/>
</dbReference>
<dbReference type="GO" id="GO:0016020">
    <property type="term" value="C:membrane"/>
    <property type="evidence" value="ECO:0007669"/>
    <property type="project" value="UniProtKB-SubCell"/>
</dbReference>
<protein>
    <submittedName>
        <fullName evidence="8">Uncharacterized protein</fullName>
    </submittedName>
</protein>
<name>A0A6A6VN40_9PLEO</name>
<reference evidence="8" key="1">
    <citation type="journal article" date="2020" name="Stud. Mycol.">
        <title>101 Dothideomycetes genomes: a test case for predicting lifestyles and emergence of pathogens.</title>
        <authorList>
            <person name="Haridas S."/>
            <person name="Albert R."/>
            <person name="Binder M."/>
            <person name="Bloem J."/>
            <person name="Labutti K."/>
            <person name="Salamov A."/>
            <person name="Andreopoulos B."/>
            <person name="Baker S."/>
            <person name="Barry K."/>
            <person name="Bills G."/>
            <person name="Bluhm B."/>
            <person name="Cannon C."/>
            <person name="Castanera R."/>
            <person name="Culley D."/>
            <person name="Daum C."/>
            <person name="Ezra D."/>
            <person name="Gonzalez J."/>
            <person name="Henrissat B."/>
            <person name="Kuo A."/>
            <person name="Liang C."/>
            <person name="Lipzen A."/>
            <person name="Lutzoni F."/>
            <person name="Magnuson J."/>
            <person name="Mondo S."/>
            <person name="Nolan M."/>
            <person name="Ohm R."/>
            <person name="Pangilinan J."/>
            <person name="Park H.-J."/>
            <person name="Ramirez L."/>
            <person name="Alfaro M."/>
            <person name="Sun H."/>
            <person name="Tritt A."/>
            <person name="Yoshinaga Y."/>
            <person name="Zwiers L.-H."/>
            <person name="Turgeon B."/>
            <person name="Goodwin S."/>
            <person name="Spatafora J."/>
            <person name="Crous P."/>
            <person name="Grigoriev I."/>
        </authorList>
    </citation>
    <scope>NUCLEOTIDE SEQUENCE</scope>
    <source>
        <strain evidence="8">CBS 119925</strain>
    </source>
</reference>
<dbReference type="GO" id="GO:0071944">
    <property type="term" value="C:cell periphery"/>
    <property type="evidence" value="ECO:0007669"/>
    <property type="project" value="UniProtKB-ARBA"/>
</dbReference>